<dbReference type="SUPFAM" id="SSF53756">
    <property type="entry name" value="UDP-Glycosyltransferase/glycogen phosphorylase"/>
    <property type="match status" value="1"/>
</dbReference>
<evidence type="ECO:0000259" key="1">
    <source>
        <dbReference type="Pfam" id="PF13524"/>
    </source>
</evidence>
<dbReference type="PANTHER" id="PTHR12526:SF622">
    <property type="entry name" value="GLYCOSYLTRANSFERASE (GROUP I)"/>
    <property type="match status" value="1"/>
</dbReference>
<dbReference type="InterPro" id="IPR055259">
    <property type="entry name" value="YkvP/CgeB_Glyco_trans-like"/>
</dbReference>
<dbReference type="PANTHER" id="PTHR12526">
    <property type="entry name" value="GLYCOSYLTRANSFERASE"/>
    <property type="match status" value="1"/>
</dbReference>
<dbReference type="Gene3D" id="3.40.50.2000">
    <property type="entry name" value="Glycogen Phosphorylase B"/>
    <property type="match status" value="1"/>
</dbReference>
<dbReference type="AlphaFoldDB" id="X1LKU1"/>
<comment type="caution">
    <text evidence="2">The sequence shown here is derived from an EMBL/GenBank/DDBJ whole genome shotgun (WGS) entry which is preliminary data.</text>
</comment>
<accession>X1LKU1</accession>
<feature type="non-terminal residue" evidence="2">
    <location>
        <position position="1"/>
    </location>
</feature>
<name>X1LKU1_9ZZZZ</name>
<proteinExistence type="predicted"/>
<feature type="domain" description="Spore protein YkvP/CgeB glycosyl transferase-like" evidence="1">
    <location>
        <begin position="6"/>
        <end position="86"/>
    </location>
</feature>
<protein>
    <recommendedName>
        <fullName evidence="1">Spore protein YkvP/CgeB glycosyl transferase-like domain-containing protein</fullName>
    </recommendedName>
</protein>
<gene>
    <name evidence="2" type="ORF">S06H3_36917</name>
</gene>
<dbReference type="Pfam" id="PF13524">
    <property type="entry name" value="Glyco_trans_1_2"/>
    <property type="match status" value="1"/>
</dbReference>
<organism evidence="2">
    <name type="scientific">marine sediment metagenome</name>
    <dbReference type="NCBI Taxonomy" id="412755"/>
    <lineage>
        <taxon>unclassified sequences</taxon>
        <taxon>metagenomes</taxon>
        <taxon>ecological metagenomes</taxon>
    </lineage>
</organism>
<dbReference type="EMBL" id="BARV01022380">
    <property type="protein sequence ID" value="GAI19713.1"/>
    <property type="molecule type" value="Genomic_DNA"/>
</dbReference>
<sequence length="110" mass="12696">PRIEGTNTPLKIFTYLKSGKPIVATNLSTHTQVLNENISMLVDSIPEGIAQGIISLLRDKELRVKMGREGKNFVEENYSYERFVEKVREIYEYILNLTYKETRVSGSKKR</sequence>
<evidence type="ECO:0000313" key="2">
    <source>
        <dbReference type="EMBL" id="GAI19713.1"/>
    </source>
</evidence>
<reference evidence="2" key="1">
    <citation type="journal article" date="2014" name="Front. Microbiol.">
        <title>High frequency of phylogenetically diverse reductive dehalogenase-homologous genes in deep subseafloor sedimentary metagenomes.</title>
        <authorList>
            <person name="Kawai M."/>
            <person name="Futagami T."/>
            <person name="Toyoda A."/>
            <person name="Takaki Y."/>
            <person name="Nishi S."/>
            <person name="Hori S."/>
            <person name="Arai W."/>
            <person name="Tsubouchi T."/>
            <person name="Morono Y."/>
            <person name="Uchiyama I."/>
            <person name="Ito T."/>
            <person name="Fujiyama A."/>
            <person name="Inagaki F."/>
            <person name="Takami H."/>
        </authorList>
    </citation>
    <scope>NUCLEOTIDE SEQUENCE</scope>
    <source>
        <strain evidence="2">Expedition CK06-06</strain>
    </source>
</reference>